<protein>
    <submittedName>
        <fullName evidence="2">Uncharacterized protein</fullName>
    </submittedName>
</protein>
<organism evidence="2 3">
    <name type="scientific">Phytophthora citrophthora</name>
    <dbReference type="NCBI Taxonomy" id="4793"/>
    <lineage>
        <taxon>Eukaryota</taxon>
        <taxon>Sar</taxon>
        <taxon>Stramenopiles</taxon>
        <taxon>Oomycota</taxon>
        <taxon>Peronosporomycetes</taxon>
        <taxon>Peronosporales</taxon>
        <taxon>Peronosporaceae</taxon>
        <taxon>Phytophthora</taxon>
    </lineage>
</organism>
<reference evidence="2" key="1">
    <citation type="submission" date="2023-08" db="EMBL/GenBank/DDBJ databases">
        <title>Reference Genome Resource for the Citrus Pathogen Phytophthora citrophthora.</title>
        <authorList>
            <person name="Moller H."/>
            <person name="Coetzee B."/>
            <person name="Rose L.J."/>
            <person name="Van Niekerk J.M."/>
        </authorList>
    </citation>
    <scope>NUCLEOTIDE SEQUENCE</scope>
    <source>
        <strain evidence="2">STE-U-9442</strain>
    </source>
</reference>
<comment type="caution">
    <text evidence="2">The sequence shown here is derived from an EMBL/GenBank/DDBJ whole genome shotgun (WGS) entry which is preliminary data.</text>
</comment>
<gene>
    <name evidence="2" type="ORF">P3T76_013485</name>
</gene>
<keyword evidence="3" id="KW-1185">Reference proteome</keyword>
<dbReference type="AlphaFoldDB" id="A0AAD9G355"/>
<feature type="transmembrane region" description="Helical" evidence="1">
    <location>
        <begin position="22"/>
        <end position="43"/>
    </location>
</feature>
<keyword evidence="1" id="KW-0472">Membrane</keyword>
<evidence type="ECO:0000313" key="2">
    <source>
        <dbReference type="EMBL" id="KAK1930896.1"/>
    </source>
</evidence>
<evidence type="ECO:0000313" key="3">
    <source>
        <dbReference type="Proteomes" id="UP001259832"/>
    </source>
</evidence>
<dbReference type="EMBL" id="JASMQC010000036">
    <property type="protein sequence ID" value="KAK1930896.1"/>
    <property type="molecule type" value="Genomic_DNA"/>
</dbReference>
<sequence>MPNRDYYSQIASMDSARLAKTVLNVLLYSLVELGSFIMLTQTLKRRLNFSTMHQLAFVLDRYVIHVQTAIILWVFYTTQISLEHYGSYTALNRLRNSSNW</sequence>
<evidence type="ECO:0000256" key="1">
    <source>
        <dbReference type="SAM" id="Phobius"/>
    </source>
</evidence>
<keyword evidence="1" id="KW-0812">Transmembrane</keyword>
<accession>A0AAD9G355</accession>
<dbReference type="Proteomes" id="UP001259832">
    <property type="component" value="Unassembled WGS sequence"/>
</dbReference>
<proteinExistence type="predicted"/>
<name>A0AAD9G355_9STRA</name>
<feature type="transmembrane region" description="Helical" evidence="1">
    <location>
        <begin position="55"/>
        <end position="76"/>
    </location>
</feature>
<keyword evidence="1" id="KW-1133">Transmembrane helix</keyword>